<evidence type="ECO:0000313" key="9">
    <source>
        <dbReference type="EMBL" id="SMC35320.1"/>
    </source>
</evidence>
<comment type="subcellular location">
    <subcellularLocation>
        <location evidence="2">Endomembrane system</location>
        <topology evidence="2">Peripheral membrane protein</topology>
    </subcellularLocation>
</comment>
<dbReference type="InterPro" id="IPR036771">
    <property type="entry name" value="ATPsynth_dsu/esu_N"/>
</dbReference>
<evidence type="ECO:0000256" key="2">
    <source>
        <dbReference type="ARBA" id="ARBA00004184"/>
    </source>
</evidence>
<evidence type="ECO:0000313" key="10">
    <source>
        <dbReference type="Proteomes" id="UP000192393"/>
    </source>
</evidence>
<dbReference type="STRING" id="1434700.SAMN06296427_101349"/>
<protein>
    <submittedName>
        <fullName evidence="9">F-type H+-transporting ATPase subunit epsilon</fullName>
    </submittedName>
</protein>
<dbReference type="Pfam" id="PF02823">
    <property type="entry name" value="ATP-synt_DE_N"/>
    <property type="match status" value="1"/>
</dbReference>
<organism evidence="9 10">
    <name type="scientific">Moheibacter sediminis</name>
    <dbReference type="NCBI Taxonomy" id="1434700"/>
    <lineage>
        <taxon>Bacteria</taxon>
        <taxon>Pseudomonadati</taxon>
        <taxon>Bacteroidota</taxon>
        <taxon>Flavobacteriia</taxon>
        <taxon>Flavobacteriales</taxon>
        <taxon>Weeksellaceae</taxon>
        <taxon>Moheibacter</taxon>
    </lineage>
</organism>
<evidence type="ECO:0000256" key="5">
    <source>
        <dbReference type="ARBA" id="ARBA00023065"/>
    </source>
</evidence>
<accession>A0A1W1YGG7</accession>
<comment type="similarity">
    <text evidence="3">Belongs to the ATPase epsilon chain family.</text>
</comment>
<dbReference type="EMBL" id="FWXS01000001">
    <property type="protein sequence ID" value="SMC35320.1"/>
    <property type="molecule type" value="Genomic_DNA"/>
</dbReference>
<evidence type="ECO:0000256" key="3">
    <source>
        <dbReference type="ARBA" id="ARBA00005712"/>
    </source>
</evidence>
<dbReference type="Gene3D" id="2.60.15.10">
    <property type="entry name" value="F0F1 ATP synthase delta/epsilon subunit, N-terminal"/>
    <property type="match status" value="1"/>
</dbReference>
<keyword evidence="5" id="KW-0406">Ion transport</keyword>
<name>A0A1W1YGG7_9FLAO</name>
<dbReference type="InterPro" id="IPR020546">
    <property type="entry name" value="ATP_synth_F1_dsu/esu_N"/>
</dbReference>
<evidence type="ECO:0000256" key="1">
    <source>
        <dbReference type="ARBA" id="ARBA00003543"/>
    </source>
</evidence>
<keyword evidence="7" id="KW-0066">ATP synthesis</keyword>
<dbReference type="InterPro" id="IPR001469">
    <property type="entry name" value="ATP_synth_F1_dsu/esu"/>
</dbReference>
<dbReference type="SUPFAM" id="SSF51344">
    <property type="entry name" value="Epsilon subunit of F1F0-ATP synthase N-terminal domain"/>
    <property type="match status" value="1"/>
</dbReference>
<dbReference type="GO" id="GO:0045259">
    <property type="term" value="C:proton-transporting ATP synthase complex"/>
    <property type="evidence" value="ECO:0007669"/>
    <property type="project" value="UniProtKB-KW"/>
</dbReference>
<keyword evidence="7" id="KW-0139">CF(1)</keyword>
<feature type="domain" description="ATP synthase F1 complex delta/epsilon subunit N-terminal" evidence="8">
    <location>
        <begin position="1"/>
        <end position="97"/>
    </location>
</feature>
<keyword evidence="4" id="KW-0813">Transport</keyword>
<gene>
    <name evidence="9" type="ORF">SAMN06296427_101349</name>
</gene>
<sequence>MRLHIITPQHVIFEGEVDAVTVPGKDGEFQMLNNHAPIVSSLDKGTIKIKLHSKSNIDFDNVSGKLTKSPANEFVYLFDVNGGVVEMSNNVVTILAN</sequence>
<dbReference type="GO" id="GO:0012505">
    <property type="term" value="C:endomembrane system"/>
    <property type="evidence" value="ECO:0007669"/>
    <property type="project" value="UniProtKB-SubCell"/>
</dbReference>
<dbReference type="OrthoDB" id="5294255at2"/>
<dbReference type="AlphaFoldDB" id="A0A1W1YGG7"/>
<dbReference type="CDD" id="cd12152">
    <property type="entry name" value="F1-ATPase_delta"/>
    <property type="match status" value="1"/>
</dbReference>
<keyword evidence="6" id="KW-0472">Membrane</keyword>
<evidence type="ECO:0000256" key="6">
    <source>
        <dbReference type="ARBA" id="ARBA00023136"/>
    </source>
</evidence>
<dbReference type="RefSeq" id="WP_084015645.1">
    <property type="nucleotide sequence ID" value="NZ_FWXS01000001.1"/>
</dbReference>
<comment type="function">
    <text evidence="1">Produces ATP from ADP in the presence of a proton gradient across the membrane.</text>
</comment>
<evidence type="ECO:0000256" key="7">
    <source>
        <dbReference type="ARBA" id="ARBA00023196"/>
    </source>
</evidence>
<evidence type="ECO:0000256" key="4">
    <source>
        <dbReference type="ARBA" id="ARBA00022448"/>
    </source>
</evidence>
<dbReference type="Proteomes" id="UP000192393">
    <property type="component" value="Unassembled WGS sequence"/>
</dbReference>
<keyword evidence="10" id="KW-1185">Reference proteome</keyword>
<proteinExistence type="inferred from homology"/>
<reference evidence="9 10" key="1">
    <citation type="submission" date="2017-04" db="EMBL/GenBank/DDBJ databases">
        <authorList>
            <person name="Afonso C.L."/>
            <person name="Miller P.J."/>
            <person name="Scott M.A."/>
            <person name="Spackman E."/>
            <person name="Goraichik I."/>
            <person name="Dimitrov K.M."/>
            <person name="Suarez D.L."/>
            <person name="Swayne D.E."/>
        </authorList>
    </citation>
    <scope>NUCLEOTIDE SEQUENCE [LARGE SCALE GENOMIC DNA]</scope>
    <source>
        <strain evidence="9 10">CGMCC 1.12708</strain>
    </source>
</reference>
<evidence type="ECO:0000259" key="8">
    <source>
        <dbReference type="Pfam" id="PF02823"/>
    </source>
</evidence>
<dbReference type="GO" id="GO:0046933">
    <property type="term" value="F:proton-transporting ATP synthase activity, rotational mechanism"/>
    <property type="evidence" value="ECO:0007669"/>
    <property type="project" value="InterPro"/>
</dbReference>